<dbReference type="Proteomes" id="UP001292094">
    <property type="component" value="Unassembled WGS sequence"/>
</dbReference>
<gene>
    <name evidence="2" type="ORF">Pmani_025483</name>
</gene>
<evidence type="ECO:0000313" key="2">
    <source>
        <dbReference type="EMBL" id="KAK4302422.1"/>
    </source>
</evidence>
<feature type="region of interest" description="Disordered" evidence="1">
    <location>
        <begin position="1"/>
        <end position="27"/>
    </location>
</feature>
<dbReference type="EMBL" id="JAWZYT010002737">
    <property type="protein sequence ID" value="KAK4302422.1"/>
    <property type="molecule type" value="Genomic_DNA"/>
</dbReference>
<feature type="compositionally biased region" description="Basic and acidic residues" evidence="1">
    <location>
        <begin position="10"/>
        <end position="27"/>
    </location>
</feature>
<evidence type="ECO:0000256" key="1">
    <source>
        <dbReference type="SAM" id="MobiDB-lite"/>
    </source>
</evidence>
<reference evidence="2" key="1">
    <citation type="submission" date="2023-11" db="EMBL/GenBank/DDBJ databases">
        <title>Genome assemblies of two species of porcelain crab, Petrolisthes cinctipes and Petrolisthes manimaculis (Anomura: Porcellanidae).</title>
        <authorList>
            <person name="Angst P."/>
        </authorList>
    </citation>
    <scope>NUCLEOTIDE SEQUENCE</scope>
    <source>
        <strain evidence="2">PB745_02</strain>
        <tissue evidence="2">Gill</tissue>
    </source>
</reference>
<proteinExistence type="predicted"/>
<accession>A0AAE1P848</accession>
<organism evidence="2 3">
    <name type="scientific">Petrolisthes manimaculis</name>
    <dbReference type="NCBI Taxonomy" id="1843537"/>
    <lineage>
        <taxon>Eukaryota</taxon>
        <taxon>Metazoa</taxon>
        <taxon>Ecdysozoa</taxon>
        <taxon>Arthropoda</taxon>
        <taxon>Crustacea</taxon>
        <taxon>Multicrustacea</taxon>
        <taxon>Malacostraca</taxon>
        <taxon>Eumalacostraca</taxon>
        <taxon>Eucarida</taxon>
        <taxon>Decapoda</taxon>
        <taxon>Pleocyemata</taxon>
        <taxon>Anomura</taxon>
        <taxon>Galatheoidea</taxon>
        <taxon>Porcellanidae</taxon>
        <taxon>Petrolisthes</taxon>
    </lineage>
</organism>
<keyword evidence="3" id="KW-1185">Reference proteome</keyword>
<evidence type="ECO:0000313" key="3">
    <source>
        <dbReference type="Proteomes" id="UP001292094"/>
    </source>
</evidence>
<name>A0AAE1P848_9EUCA</name>
<dbReference type="AlphaFoldDB" id="A0AAE1P848"/>
<sequence length="83" mass="9365">MGTGDAFTHQGREEEEGRVVEEGDDREGNRYTPIKTLIFFSQSSVLQVERVKGFFRTWLEEADDASQWVVGVLDDVWVPGCVG</sequence>
<comment type="caution">
    <text evidence="2">The sequence shown here is derived from an EMBL/GenBank/DDBJ whole genome shotgun (WGS) entry which is preliminary data.</text>
</comment>
<protein>
    <submittedName>
        <fullName evidence="2">Uncharacterized protein</fullName>
    </submittedName>
</protein>